<evidence type="ECO:0000313" key="7">
    <source>
        <dbReference type="EMBL" id="GIF57793.1"/>
    </source>
</evidence>
<comment type="caution">
    <text evidence="7">The sequence shown here is derived from an EMBL/GenBank/DDBJ whole genome shotgun (WGS) entry which is preliminary data.</text>
</comment>
<proteinExistence type="inferred from homology"/>
<feature type="domain" description="ATP-dependent DNA ligase family profile" evidence="6">
    <location>
        <begin position="112"/>
        <end position="234"/>
    </location>
</feature>
<dbReference type="PROSITE" id="PS00697">
    <property type="entry name" value="DNA_LIGASE_A1"/>
    <property type="match status" value="1"/>
</dbReference>
<dbReference type="EMBL" id="BONC01000026">
    <property type="protein sequence ID" value="GIF57793.1"/>
    <property type="molecule type" value="Genomic_DNA"/>
</dbReference>
<dbReference type="InterPro" id="IPR044117">
    <property type="entry name" value="OBF_LigC-like"/>
</dbReference>
<dbReference type="PROSITE" id="PS50160">
    <property type="entry name" value="DNA_LIGASE_A3"/>
    <property type="match status" value="1"/>
</dbReference>
<evidence type="ECO:0000256" key="1">
    <source>
        <dbReference type="ARBA" id="ARBA00007572"/>
    </source>
</evidence>
<dbReference type="InterPro" id="IPR012310">
    <property type="entry name" value="DNA_ligase_ATP-dep_cent"/>
</dbReference>
<evidence type="ECO:0000256" key="4">
    <source>
        <dbReference type="ARBA" id="ARBA00034003"/>
    </source>
</evidence>
<dbReference type="InterPro" id="IPR012340">
    <property type="entry name" value="NA-bd_OB-fold"/>
</dbReference>
<dbReference type="CDD" id="cd07905">
    <property type="entry name" value="Adenylation_DNA_ligase_LigC"/>
    <property type="match status" value="1"/>
</dbReference>
<protein>
    <recommendedName>
        <fullName evidence="2">DNA ligase (ATP)</fullName>
        <ecNumber evidence="2">6.5.1.1</ecNumber>
    </recommendedName>
</protein>
<organism evidence="7 8">
    <name type="scientific">Asanoa iriomotensis</name>
    <dbReference type="NCBI Taxonomy" id="234613"/>
    <lineage>
        <taxon>Bacteria</taxon>
        <taxon>Bacillati</taxon>
        <taxon>Actinomycetota</taxon>
        <taxon>Actinomycetes</taxon>
        <taxon>Micromonosporales</taxon>
        <taxon>Micromonosporaceae</taxon>
        <taxon>Asanoa</taxon>
    </lineage>
</organism>
<dbReference type="InterPro" id="IPR016059">
    <property type="entry name" value="DNA_ligase_ATP-dep_CS"/>
</dbReference>
<evidence type="ECO:0000256" key="3">
    <source>
        <dbReference type="ARBA" id="ARBA00022598"/>
    </source>
</evidence>
<dbReference type="Pfam" id="PF01068">
    <property type="entry name" value="DNA_ligase_A_M"/>
    <property type="match status" value="1"/>
</dbReference>
<dbReference type="Gene3D" id="2.40.50.140">
    <property type="entry name" value="Nucleic acid-binding proteins"/>
    <property type="match status" value="1"/>
</dbReference>
<keyword evidence="8" id="KW-1185">Reference proteome</keyword>
<dbReference type="Gene3D" id="3.30.470.30">
    <property type="entry name" value="DNA ligase/mRNA capping enzyme"/>
    <property type="match status" value="1"/>
</dbReference>
<dbReference type="Pfam" id="PF04679">
    <property type="entry name" value="DNA_ligase_A_C"/>
    <property type="match status" value="1"/>
</dbReference>
<dbReference type="InterPro" id="IPR044119">
    <property type="entry name" value="Adenylation_LigC-like"/>
</dbReference>
<gene>
    <name evidence="7" type="primary">ligC_1</name>
    <name evidence="7" type="ORF">Air01nite_38880</name>
</gene>
<dbReference type="SUPFAM" id="SSF56091">
    <property type="entry name" value="DNA ligase/mRNA capping enzyme, catalytic domain"/>
    <property type="match status" value="1"/>
</dbReference>
<sequence length="373" mass="41538">MDLPINPPVEPMLAKSVPQIPEAEGMSYEPKWDGFRCIVFRDGDEVELASRGGKTLTRYFPEVVEQAKAQLPERCAVDGEIVVIHRQEGQQPKLEWDWLTQRIHPAASRVKLLAEETPADFVAFDLLALGDEALVDQPYATRRARLEKALAGVKSPVHITPTTHDIATARRWFEIFEGAGLDGLIAKPADIAYEPNKRLMFKIKHARTADAVVAGFRWHKSGPVVGSLLLGLYDEHGTLHHIGVSSSFSMARRAKLLDELADYREPAEHPWIDADSDEQQIGPTSATGQRRPGGVSRWTGGKNLAWEPLRPDLVVEVGYDAMEGDRFRHTAQFVRWRPDRDPRSCGYDQLDRPVRFDVDQVLGGDPAAGTGVS</sequence>
<dbReference type="RefSeq" id="WP_203704091.1">
    <property type="nucleotide sequence ID" value="NZ_BAAALU010000009.1"/>
</dbReference>
<comment type="catalytic activity">
    <reaction evidence="4">
        <text>ATP + (deoxyribonucleotide)n-3'-hydroxyl + 5'-phospho-(deoxyribonucleotide)m = (deoxyribonucleotide)n+m + AMP + diphosphate.</text>
        <dbReference type="EC" id="6.5.1.1"/>
    </reaction>
</comment>
<dbReference type="NCBIfam" id="NF006078">
    <property type="entry name" value="PRK08224.1"/>
    <property type="match status" value="1"/>
</dbReference>
<feature type="region of interest" description="Disordered" evidence="5">
    <location>
        <begin position="275"/>
        <end position="298"/>
    </location>
</feature>
<comment type="similarity">
    <text evidence="1">Belongs to the ATP-dependent DNA ligase family.</text>
</comment>
<dbReference type="Proteomes" id="UP000624325">
    <property type="component" value="Unassembled WGS sequence"/>
</dbReference>
<dbReference type="InterPro" id="IPR050191">
    <property type="entry name" value="ATP-dep_DNA_ligase"/>
</dbReference>
<dbReference type="PANTHER" id="PTHR45674">
    <property type="entry name" value="DNA LIGASE 1/3 FAMILY MEMBER"/>
    <property type="match status" value="1"/>
</dbReference>
<evidence type="ECO:0000256" key="5">
    <source>
        <dbReference type="SAM" id="MobiDB-lite"/>
    </source>
</evidence>
<feature type="compositionally biased region" description="Polar residues" evidence="5">
    <location>
        <begin position="279"/>
        <end position="288"/>
    </location>
</feature>
<dbReference type="PANTHER" id="PTHR45674:SF4">
    <property type="entry name" value="DNA LIGASE 1"/>
    <property type="match status" value="1"/>
</dbReference>
<dbReference type="SUPFAM" id="SSF50249">
    <property type="entry name" value="Nucleic acid-binding proteins"/>
    <property type="match status" value="1"/>
</dbReference>
<dbReference type="EC" id="6.5.1.1" evidence="2"/>
<dbReference type="GO" id="GO:0016874">
    <property type="term" value="F:ligase activity"/>
    <property type="evidence" value="ECO:0007669"/>
    <property type="project" value="UniProtKB-KW"/>
</dbReference>
<evidence type="ECO:0000259" key="6">
    <source>
        <dbReference type="PROSITE" id="PS50160"/>
    </source>
</evidence>
<dbReference type="InterPro" id="IPR012309">
    <property type="entry name" value="DNA_ligase_ATP-dep_C"/>
</dbReference>
<dbReference type="CDD" id="cd07970">
    <property type="entry name" value="OBF_DNA_ligase_LigC"/>
    <property type="match status" value="1"/>
</dbReference>
<name>A0ABQ4C4S4_9ACTN</name>
<reference evidence="7 8" key="1">
    <citation type="submission" date="2021-01" db="EMBL/GenBank/DDBJ databases">
        <title>Whole genome shotgun sequence of Asanoa iriomotensis NBRC 100142.</title>
        <authorList>
            <person name="Komaki H."/>
            <person name="Tamura T."/>
        </authorList>
    </citation>
    <scope>NUCLEOTIDE SEQUENCE [LARGE SCALE GENOMIC DNA]</scope>
    <source>
        <strain evidence="7 8">NBRC 100142</strain>
    </source>
</reference>
<keyword evidence="3 7" id="KW-0436">Ligase</keyword>
<accession>A0ABQ4C4S4</accession>
<evidence type="ECO:0000256" key="2">
    <source>
        <dbReference type="ARBA" id="ARBA00012727"/>
    </source>
</evidence>
<evidence type="ECO:0000313" key="8">
    <source>
        <dbReference type="Proteomes" id="UP000624325"/>
    </source>
</evidence>